<keyword evidence="1 2" id="KW-0732">Signal</keyword>
<dbReference type="RefSeq" id="WP_120199185.1">
    <property type="nucleotide sequence ID" value="NZ_RAQJ01000001.1"/>
</dbReference>
<dbReference type="OrthoDB" id="1182990at2"/>
<evidence type="ECO:0000313" key="6">
    <source>
        <dbReference type="Proteomes" id="UP000284892"/>
    </source>
</evidence>
<dbReference type="NCBIfam" id="TIGR04183">
    <property type="entry name" value="Por_Secre_tail"/>
    <property type="match status" value="1"/>
</dbReference>
<comment type="caution">
    <text evidence="5">The sequence shown here is derived from an EMBL/GenBank/DDBJ whole genome shotgun (WGS) entry which is preliminary data.</text>
</comment>
<feature type="chain" id="PRO_5019160331" evidence="2">
    <location>
        <begin position="24"/>
        <end position="576"/>
    </location>
</feature>
<reference evidence="5 6" key="1">
    <citation type="submission" date="2018-09" db="EMBL/GenBank/DDBJ databases">
        <title>Genomic Encyclopedia of Archaeal and Bacterial Type Strains, Phase II (KMG-II): from individual species to whole genera.</title>
        <authorList>
            <person name="Goeker M."/>
        </authorList>
    </citation>
    <scope>NUCLEOTIDE SEQUENCE [LARGE SCALE GENOMIC DNA]</scope>
    <source>
        <strain evidence="5 6">DSM 26283</strain>
    </source>
</reference>
<accession>A0A420DUZ1</accession>
<dbReference type="AlphaFoldDB" id="A0A420DUZ1"/>
<keyword evidence="6" id="KW-1185">Reference proteome</keyword>
<dbReference type="Pfam" id="PF18962">
    <property type="entry name" value="Por_Secre_tail"/>
    <property type="match status" value="1"/>
</dbReference>
<evidence type="ECO:0000256" key="2">
    <source>
        <dbReference type="SAM" id="SignalP"/>
    </source>
</evidence>
<dbReference type="SUPFAM" id="SSF56219">
    <property type="entry name" value="DNase I-like"/>
    <property type="match status" value="1"/>
</dbReference>
<feature type="domain" description="Secretion system C-terminal sorting" evidence="4">
    <location>
        <begin position="504"/>
        <end position="569"/>
    </location>
</feature>
<proteinExistence type="predicted"/>
<dbReference type="GO" id="GO:0003824">
    <property type="term" value="F:catalytic activity"/>
    <property type="evidence" value="ECO:0007669"/>
    <property type="project" value="InterPro"/>
</dbReference>
<dbReference type="Pfam" id="PF03372">
    <property type="entry name" value="Exo_endo_phos"/>
    <property type="match status" value="1"/>
</dbReference>
<feature type="domain" description="Endonuclease/exonuclease/phosphatase" evidence="3">
    <location>
        <begin position="223"/>
        <end position="479"/>
    </location>
</feature>
<dbReference type="Proteomes" id="UP000284892">
    <property type="component" value="Unassembled WGS sequence"/>
</dbReference>
<evidence type="ECO:0000259" key="4">
    <source>
        <dbReference type="Pfam" id="PF18962"/>
    </source>
</evidence>
<dbReference type="InterPro" id="IPR005135">
    <property type="entry name" value="Endo/exonuclease/phosphatase"/>
</dbReference>
<dbReference type="EMBL" id="RAQJ01000001">
    <property type="protein sequence ID" value="RKE97947.1"/>
    <property type="molecule type" value="Genomic_DNA"/>
</dbReference>
<evidence type="ECO:0000259" key="3">
    <source>
        <dbReference type="Pfam" id="PF03372"/>
    </source>
</evidence>
<protein>
    <submittedName>
        <fullName evidence="5">Putative secreted protein (Por secretion system target)</fullName>
    </submittedName>
</protein>
<dbReference type="InterPro" id="IPR026444">
    <property type="entry name" value="Secre_tail"/>
</dbReference>
<organism evidence="5 6">
    <name type="scientific">Ichthyenterobacterium magnum</name>
    <dbReference type="NCBI Taxonomy" id="1230530"/>
    <lineage>
        <taxon>Bacteria</taxon>
        <taxon>Pseudomonadati</taxon>
        <taxon>Bacteroidota</taxon>
        <taxon>Flavobacteriia</taxon>
        <taxon>Flavobacteriales</taxon>
        <taxon>Flavobacteriaceae</taxon>
        <taxon>Ichthyenterobacterium</taxon>
    </lineage>
</organism>
<name>A0A420DUZ1_9FLAO</name>
<dbReference type="InterPro" id="IPR036691">
    <property type="entry name" value="Endo/exonu/phosph_ase_sf"/>
</dbReference>
<dbReference type="Gene3D" id="3.60.10.10">
    <property type="entry name" value="Endonuclease/exonuclease/phosphatase"/>
    <property type="match status" value="1"/>
</dbReference>
<evidence type="ECO:0000313" key="5">
    <source>
        <dbReference type="EMBL" id="RKE97947.1"/>
    </source>
</evidence>
<feature type="signal peptide" evidence="2">
    <location>
        <begin position="1"/>
        <end position="23"/>
    </location>
</feature>
<gene>
    <name evidence="5" type="ORF">BXY80_0012</name>
</gene>
<evidence type="ECO:0000256" key="1">
    <source>
        <dbReference type="ARBA" id="ARBA00022729"/>
    </source>
</evidence>
<sequence>MRLNNLKKSLLLLAFINLQLLFAQSKAITIDGVFDDWTPDLTTFVDTNENISGIDFLEIQVTNDSEFLFIKIKADAEFDLTDDLILHDLGIFIDSDNNTSTGFDVQQGYGSELGIIFTELFAHYNVTPYSQVGFSDLKLRAAPTVTSDEFEIAIGRNAIPDGINPLFTSSTIKILLKNDSNFDKVPNVGSVFSYTFDETPVTPYTPIEINKSDISDIRIMIYNTLFNGLLEVDRVDNFENIIKIVNPDIVGFVESYNTTEAYVKSLFDAWLPLGTANGWYVERHGGEVTVSRWEITQRWDGLTRQFPVLIDLPSSYGTDLLFTNAHLSCCGADVNRQDQADQYAAFILDAKSAGGDITLPANTPFVYGGDLNLVGFSQQLTTLKTGDIQDTASYGVGDPLDWDDSDLTEQNCLQTDIRMNYTWRSDGQGFPPGKLDFIIFSDYTLTAEKSFVLQTEEMPANRLALYGFDLLDTSSASDHFPVITDFSINETLGLDEETTLNVKVYPNPTSDNITLTFNNPGDYSISLYDALGRLVLTTKTKLGSITLDTKVLPSGVYYVLVNNSQNTSETFKILKY</sequence>